<dbReference type="PROSITE" id="PS50157">
    <property type="entry name" value="ZINC_FINGER_C2H2_2"/>
    <property type="match status" value="3"/>
</dbReference>
<gene>
    <name evidence="12" type="ORF">QYM36_016454</name>
</gene>
<dbReference type="PANTHER" id="PTHR45944">
    <property type="entry name" value="SCHNURRI, ISOFORM F"/>
    <property type="match status" value="1"/>
</dbReference>
<accession>A0AA88L3F7</accession>
<keyword evidence="8" id="KW-0539">Nucleus</keyword>
<dbReference type="GO" id="GO:0005634">
    <property type="term" value="C:nucleus"/>
    <property type="evidence" value="ECO:0007669"/>
    <property type="project" value="UniProtKB-SubCell"/>
</dbReference>
<evidence type="ECO:0000256" key="10">
    <source>
        <dbReference type="SAM" id="MobiDB-lite"/>
    </source>
</evidence>
<dbReference type="SMART" id="SM00355">
    <property type="entry name" value="ZnF_C2H2"/>
    <property type="match status" value="3"/>
</dbReference>
<dbReference type="EMBL" id="JAVRJZ010000020">
    <property type="protein sequence ID" value="KAK2706410.1"/>
    <property type="molecule type" value="Genomic_DNA"/>
</dbReference>
<keyword evidence="7" id="KW-0804">Transcription</keyword>
<evidence type="ECO:0000256" key="2">
    <source>
        <dbReference type="ARBA" id="ARBA00022723"/>
    </source>
</evidence>
<feature type="region of interest" description="Disordered" evidence="10">
    <location>
        <begin position="595"/>
        <end position="627"/>
    </location>
</feature>
<evidence type="ECO:0000256" key="9">
    <source>
        <dbReference type="PROSITE-ProRule" id="PRU00042"/>
    </source>
</evidence>
<keyword evidence="3" id="KW-0677">Repeat</keyword>
<evidence type="ECO:0000313" key="12">
    <source>
        <dbReference type="EMBL" id="KAK2706410.1"/>
    </source>
</evidence>
<feature type="domain" description="C2H2-type" evidence="11">
    <location>
        <begin position="733"/>
        <end position="762"/>
    </location>
</feature>
<dbReference type="GO" id="GO:0000981">
    <property type="term" value="F:DNA-binding transcription factor activity, RNA polymerase II-specific"/>
    <property type="evidence" value="ECO:0007669"/>
    <property type="project" value="TreeGrafter"/>
</dbReference>
<name>A0AA88L3F7_ARTSF</name>
<evidence type="ECO:0000256" key="4">
    <source>
        <dbReference type="ARBA" id="ARBA00022771"/>
    </source>
</evidence>
<evidence type="ECO:0000256" key="7">
    <source>
        <dbReference type="ARBA" id="ARBA00023163"/>
    </source>
</evidence>
<organism evidence="12 13">
    <name type="scientific">Artemia franciscana</name>
    <name type="common">Brine shrimp</name>
    <name type="synonym">Artemia sanfranciscana</name>
    <dbReference type="NCBI Taxonomy" id="6661"/>
    <lineage>
        <taxon>Eukaryota</taxon>
        <taxon>Metazoa</taxon>
        <taxon>Ecdysozoa</taxon>
        <taxon>Arthropoda</taxon>
        <taxon>Crustacea</taxon>
        <taxon>Branchiopoda</taxon>
        <taxon>Anostraca</taxon>
        <taxon>Artemiidae</taxon>
        <taxon>Artemia</taxon>
    </lineage>
</organism>
<feature type="region of interest" description="Disordered" evidence="10">
    <location>
        <begin position="25"/>
        <end position="51"/>
    </location>
</feature>
<evidence type="ECO:0000256" key="8">
    <source>
        <dbReference type="ARBA" id="ARBA00023242"/>
    </source>
</evidence>
<dbReference type="InterPro" id="IPR051969">
    <property type="entry name" value="Zinc-finger_DNA-bd_regulators"/>
</dbReference>
<evidence type="ECO:0000313" key="13">
    <source>
        <dbReference type="Proteomes" id="UP001187531"/>
    </source>
</evidence>
<dbReference type="GO" id="GO:0008270">
    <property type="term" value="F:zinc ion binding"/>
    <property type="evidence" value="ECO:0007669"/>
    <property type="project" value="UniProtKB-KW"/>
</dbReference>
<keyword evidence="13" id="KW-1185">Reference proteome</keyword>
<evidence type="ECO:0000256" key="5">
    <source>
        <dbReference type="ARBA" id="ARBA00022833"/>
    </source>
</evidence>
<dbReference type="Pfam" id="PF00096">
    <property type="entry name" value="zf-C2H2"/>
    <property type="match status" value="2"/>
</dbReference>
<evidence type="ECO:0000256" key="6">
    <source>
        <dbReference type="ARBA" id="ARBA00023015"/>
    </source>
</evidence>
<sequence length="822" mass="92382">MSENNNEIADSSYVHKKFKKIVSLPDKEHSEQYDSSQTDHVKPPRKRSSNSFSFETFNHQRECLSQESISPVCSIYDPETRSMGSSIQQCDTVDSICLKTQDYGIRFGIRDIIDTSVQREDPSHASEAASESHRKRCVSEGLLQHQVLIRPKVQRVDGILTNDNFESKQLVQNSSETQVVKRLVSDFSINNLMKNTSSGFKLQTPLAPLNFSQEKPSGDPRDNPSAFSTSLSFKSPQTLSASTTFCEVPKHLESVVDLSARKNEVMSRGLSLLSSNQFTQVPSCKEEKKSRRDDSPRVARELKFHNYTIDSVPYLISPTKSRAFVTDKKDSDASVSEGIKKFSRPTSLSLKTGSFQRKKMCMSGMDPEGVPRFQEGGHILISPDTPRSSKAYNQTFLNGYSYTTLGLKCSTKVYFCCLSKPQPMYVIQETDPLLSMYSQWQVRPSVVDLSQSGIAPNKFLSSYDSRQKRRLCTVANSMLKSEMIVTASNRQKAVFEKPQAAHEGEIHMQSTHTTIPDSLAENEAADCPLDMSKKVPEVSRLHLECEDEFTENSQSDLETACINPVPEEGHLDSEKNEEYSMDEEINIKNELEDEPMELSTENREAPCSSKSDPECCDSMDSEGSPESLVRRITDDIRNGKKTIGRGSSPSFNVCDGEGKSTCHFCQKVFSKASQLRLHINIHYIERPFKCIECGVSFRNKGHLKKHIQSAIHLTKVNKNGTFGIPSEDNPRPFKCSECLVAFRIHGHLAKHLRSKSHIMKLECNGKLPFGTYAEIERSGININEIDTTDCQNTLDSLKSLIIHRLGRLQREKASTWDSALSN</sequence>
<comment type="subcellular location">
    <subcellularLocation>
        <location evidence="1">Nucleus</location>
    </subcellularLocation>
</comment>
<feature type="domain" description="C2H2-type" evidence="11">
    <location>
        <begin position="660"/>
        <end position="687"/>
    </location>
</feature>
<keyword evidence="4 9" id="KW-0863">Zinc-finger</keyword>
<comment type="caution">
    <text evidence="12">The sequence shown here is derived from an EMBL/GenBank/DDBJ whole genome shotgun (WGS) entry which is preliminary data.</text>
</comment>
<dbReference type="InterPro" id="IPR013087">
    <property type="entry name" value="Znf_C2H2_type"/>
</dbReference>
<keyword evidence="6" id="KW-0805">Transcription regulation</keyword>
<protein>
    <recommendedName>
        <fullName evidence="11">C2H2-type domain-containing protein</fullName>
    </recommendedName>
</protein>
<dbReference type="SUPFAM" id="SSF57667">
    <property type="entry name" value="beta-beta-alpha zinc fingers"/>
    <property type="match status" value="2"/>
</dbReference>
<keyword evidence="2" id="KW-0479">Metal-binding</keyword>
<evidence type="ECO:0000259" key="11">
    <source>
        <dbReference type="PROSITE" id="PS50157"/>
    </source>
</evidence>
<dbReference type="AlphaFoldDB" id="A0AA88L3F7"/>
<dbReference type="Gene3D" id="3.30.160.60">
    <property type="entry name" value="Classic Zinc Finger"/>
    <property type="match status" value="3"/>
</dbReference>
<dbReference type="PROSITE" id="PS00028">
    <property type="entry name" value="ZINC_FINGER_C2H2_1"/>
    <property type="match status" value="3"/>
</dbReference>
<feature type="domain" description="C2H2-type" evidence="11">
    <location>
        <begin position="688"/>
        <end position="712"/>
    </location>
</feature>
<keyword evidence="5" id="KW-0862">Zinc</keyword>
<dbReference type="GO" id="GO:0000978">
    <property type="term" value="F:RNA polymerase II cis-regulatory region sequence-specific DNA binding"/>
    <property type="evidence" value="ECO:0007669"/>
    <property type="project" value="TreeGrafter"/>
</dbReference>
<feature type="compositionally biased region" description="Basic and acidic residues" evidence="10">
    <location>
        <begin position="25"/>
        <end position="42"/>
    </location>
</feature>
<dbReference type="PANTHER" id="PTHR45944:SF2">
    <property type="entry name" value="SCHNURRI, ISOFORM F"/>
    <property type="match status" value="1"/>
</dbReference>
<reference evidence="12" key="1">
    <citation type="submission" date="2023-07" db="EMBL/GenBank/DDBJ databases">
        <title>Chromosome-level genome assembly of Artemia franciscana.</title>
        <authorList>
            <person name="Jo E."/>
        </authorList>
    </citation>
    <scope>NUCLEOTIDE SEQUENCE</scope>
    <source>
        <tissue evidence="12">Whole body</tissue>
    </source>
</reference>
<feature type="region of interest" description="Disordered" evidence="10">
    <location>
        <begin position="209"/>
        <end position="229"/>
    </location>
</feature>
<dbReference type="FunFam" id="3.30.160.60:FF:000100">
    <property type="entry name" value="Zinc finger 45-like"/>
    <property type="match status" value="1"/>
</dbReference>
<proteinExistence type="predicted"/>
<dbReference type="InterPro" id="IPR036236">
    <property type="entry name" value="Znf_C2H2_sf"/>
</dbReference>
<dbReference type="Proteomes" id="UP001187531">
    <property type="component" value="Unassembled WGS sequence"/>
</dbReference>
<evidence type="ECO:0000256" key="3">
    <source>
        <dbReference type="ARBA" id="ARBA00022737"/>
    </source>
</evidence>
<evidence type="ECO:0000256" key="1">
    <source>
        <dbReference type="ARBA" id="ARBA00004123"/>
    </source>
</evidence>